<keyword evidence="3" id="KW-1185">Reference proteome</keyword>
<dbReference type="EMBL" id="SRMA01007173">
    <property type="protein sequence ID" value="TRZ03483.1"/>
    <property type="molecule type" value="Genomic_DNA"/>
</dbReference>
<dbReference type="AlphaFoldDB" id="A0A553RMS1"/>
<sequence length="89" mass="10651">AKQGVLLLGERRRRSASQRHQWKAHQYFEEGKRKREKQRVRWKRGGSLKREGVRGRTGEEEAERERVDAVDEWDTIAVQTKPEKVQRIK</sequence>
<feature type="compositionally biased region" description="Basic residues" evidence="1">
    <location>
        <begin position="38"/>
        <end position="47"/>
    </location>
</feature>
<feature type="region of interest" description="Disordered" evidence="1">
    <location>
        <begin position="38"/>
        <end position="62"/>
    </location>
</feature>
<evidence type="ECO:0000313" key="3">
    <source>
        <dbReference type="Proteomes" id="UP000316079"/>
    </source>
</evidence>
<feature type="compositionally biased region" description="Basic and acidic residues" evidence="1">
    <location>
        <begin position="48"/>
        <end position="62"/>
    </location>
</feature>
<dbReference type="Proteomes" id="UP000316079">
    <property type="component" value="Unassembled WGS sequence"/>
</dbReference>
<feature type="non-terminal residue" evidence="2">
    <location>
        <position position="1"/>
    </location>
</feature>
<proteinExistence type="predicted"/>
<protein>
    <submittedName>
        <fullName evidence="2">Uncharacterized protein</fullName>
    </submittedName>
</protein>
<comment type="caution">
    <text evidence="2">The sequence shown here is derived from an EMBL/GenBank/DDBJ whole genome shotgun (WGS) entry which is preliminary data.</text>
</comment>
<organism evidence="2 3">
    <name type="scientific">Danionella cerebrum</name>
    <dbReference type="NCBI Taxonomy" id="2873325"/>
    <lineage>
        <taxon>Eukaryota</taxon>
        <taxon>Metazoa</taxon>
        <taxon>Chordata</taxon>
        <taxon>Craniata</taxon>
        <taxon>Vertebrata</taxon>
        <taxon>Euteleostomi</taxon>
        <taxon>Actinopterygii</taxon>
        <taxon>Neopterygii</taxon>
        <taxon>Teleostei</taxon>
        <taxon>Ostariophysi</taxon>
        <taxon>Cypriniformes</taxon>
        <taxon>Danionidae</taxon>
        <taxon>Danioninae</taxon>
        <taxon>Danionella</taxon>
    </lineage>
</organism>
<name>A0A553RMS1_9TELE</name>
<accession>A0A553RMS1</accession>
<gene>
    <name evidence="2" type="ORF">DNTS_033716</name>
</gene>
<reference evidence="2 3" key="1">
    <citation type="journal article" date="2019" name="Sci. Data">
        <title>Hybrid genome assembly and annotation of Danionella translucida.</title>
        <authorList>
            <person name="Kadobianskyi M."/>
            <person name="Schulze L."/>
            <person name="Schuelke M."/>
            <person name="Judkewitz B."/>
        </authorList>
    </citation>
    <scope>NUCLEOTIDE SEQUENCE [LARGE SCALE GENOMIC DNA]</scope>
    <source>
        <strain evidence="2 3">Bolton</strain>
    </source>
</reference>
<feature type="non-terminal residue" evidence="2">
    <location>
        <position position="89"/>
    </location>
</feature>
<evidence type="ECO:0000313" key="2">
    <source>
        <dbReference type="EMBL" id="TRZ03483.1"/>
    </source>
</evidence>
<evidence type="ECO:0000256" key="1">
    <source>
        <dbReference type="SAM" id="MobiDB-lite"/>
    </source>
</evidence>